<dbReference type="Proteomes" id="UP001437256">
    <property type="component" value="Unassembled WGS sequence"/>
</dbReference>
<dbReference type="Gene3D" id="2.40.50.100">
    <property type="match status" value="1"/>
</dbReference>
<feature type="compositionally biased region" description="Low complexity" evidence="1">
    <location>
        <begin position="169"/>
        <end position="179"/>
    </location>
</feature>
<feature type="region of interest" description="Disordered" evidence="1">
    <location>
        <begin position="159"/>
        <end position="198"/>
    </location>
</feature>
<organism evidence="3 4">
    <name type="scientific">Marasmius tenuissimus</name>
    <dbReference type="NCBI Taxonomy" id="585030"/>
    <lineage>
        <taxon>Eukaryota</taxon>
        <taxon>Fungi</taxon>
        <taxon>Dikarya</taxon>
        <taxon>Basidiomycota</taxon>
        <taxon>Agaricomycotina</taxon>
        <taxon>Agaricomycetes</taxon>
        <taxon>Agaricomycetidae</taxon>
        <taxon>Agaricales</taxon>
        <taxon>Marasmiineae</taxon>
        <taxon>Marasmiaceae</taxon>
        <taxon>Marasmius</taxon>
    </lineage>
</organism>
<sequence length="198" mass="21346">MTEGTVSRWNKKEGEAFSTGDVLLQIEYGLNSLEIRAELPGVLGKILTPEGSTNVPVEHVIALVAKDQEEFSRQRFFPAPPPAVRRTRAPSPIRLTASARSVSPAPSSPRTPSAFRFQSHLTHESAGASVASARGMMMDHRGSGDQRARIVIPASMCMTPLSRGGEMGSTASSKTTKTSRGNDAGWHQNTRIFNGLMD</sequence>
<dbReference type="SUPFAM" id="SSF51230">
    <property type="entry name" value="Single hybrid motif"/>
    <property type="match status" value="1"/>
</dbReference>
<dbReference type="Pfam" id="PF00364">
    <property type="entry name" value="Biotin_lipoyl"/>
    <property type="match status" value="1"/>
</dbReference>
<evidence type="ECO:0000256" key="1">
    <source>
        <dbReference type="SAM" id="MobiDB-lite"/>
    </source>
</evidence>
<feature type="domain" description="Lipoyl-binding" evidence="2">
    <location>
        <begin position="2"/>
        <end position="62"/>
    </location>
</feature>
<accession>A0ABR3AAV8</accession>
<evidence type="ECO:0000313" key="4">
    <source>
        <dbReference type="Proteomes" id="UP001437256"/>
    </source>
</evidence>
<dbReference type="PANTHER" id="PTHR23151:SF90">
    <property type="entry name" value="DIHYDROLIPOYLLYSINE-RESIDUE ACETYLTRANSFERASE COMPONENT OF PYRUVATE DEHYDROGENASE COMPLEX, MITOCHONDRIAL-RELATED"/>
    <property type="match status" value="1"/>
</dbReference>
<evidence type="ECO:0000259" key="2">
    <source>
        <dbReference type="Pfam" id="PF00364"/>
    </source>
</evidence>
<gene>
    <name evidence="3" type="ORF">AAF712_002333</name>
</gene>
<feature type="compositionally biased region" description="Low complexity" evidence="1">
    <location>
        <begin position="89"/>
        <end position="114"/>
    </location>
</feature>
<protein>
    <recommendedName>
        <fullName evidence="2">Lipoyl-binding domain-containing protein</fullName>
    </recommendedName>
</protein>
<comment type="caution">
    <text evidence="3">The sequence shown here is derived from an EMBL/GenBank/DDBJ whole genome shotgun (WGS) entry which is preliminary data.</text>
</comment>
<evidence type="ECO:0000313" key="3">
    <source>
        <dbReference type="EMBL" id="KAL0070501.1"/>
    </source>
</evidence>
<dbReference type="InterPro" id="IPR011053">
    <property type="entry name" value="Single_hybrid_motif"/>
</dbReference>
<dbReference type="InterPro" id="IPR045257">
    <property type="entry name" value="E2/Pdx1"/>
</dbReference>
<proteinExistence type="predicted"/>
<dbReference type="CDD" id="cd06849">
    <property type="entry name" value="lipoyl_domain"/>
    <property type="match status" value="1"/>
</dbReference>
<dbReference type="PANTHER" id="PTHR23151">
    <property type="entry name" value="DIHYDROLIPOAMIDE ACETYL/SUCCINYL-TRANSFERASE-RELATED"/>
    <property type="match status" value="1"/>
</dbReference>
<dbReference type="InterPro" id="IPR000089">
    <property type="entry name" value="Biotin_lipoyl"/>
</dbReference>
<keyword evidence="4" id="KW-1185">Reference proteome</keyword>
<dbReference type="EMBL" id="JBBXMP010000006">
    <property type="protein sequence ID" value="KAL0070501.1"/>
    <property type="molecule type" value="Genomic_DNA"/>
</dbReference>
<name>A0ABR3AAV8_9AGAR</name>
<feature type="region of interest" description="Disordered" evidence="1">
    <location>
        <begin position="77"/>
        <end position="114"/>
    </location>
</feature>
<reference evidence="3 4" key="1">
    <citation type="submission" date="2024-05" db="EMBL/GenBank/DDBJ databases">
        <title>A draft genome resource for the thread blight pathogen Marasmius tenuissimus strain MS-2.</title>
        <authorList>
            <person name="Yulfo-Soto G.E."/>
            <person name="Baruah I.K."/>
            <person name="Amoako-Attah I."/>
            <person name="Bukari Y."/>
            <person name="Meinhardt L.W."/>
            <person name="Bailey B.A."/>
            <person name="Cohen S.P."/>
        </authorList>
    </citation>
    <scope>NUCLEOTIDE SEQUENCE [LARGE SCALE GENOMIC DNA]</scope>
    <source>
        <strain evidence="3 4">MS-2</strain>
    </source>
</reference>